<dbReference type="AlphaFoldDB" id="A0A8J7CW17"/>
<dbReference type="Proteomes" id="UP000609121">
    <property type="component" value="Unassembled WGS sequence"/>
</dbReference>
<protein>
    <submittedName>
        <fullName evidence="2">Transglutaminase family protein</fullName>
    </submittedName>
</protein>
<evidence type="ECO:0000259" key="1">
    <source>
        <dbReference type="SMART" id="SM00460"/>
    </source>
</evidence>
<accession>A0A8J7CW17</accession>
<reference evidence="2" key="1">
    <citation type="submission" date="2020-09" db="EMBL/GenBank/DDBJ databases">
        <title>A novel bacterium of genus Mangrovicoccus, isolated from South China Sea.</title>
        <authorList>
            <person name="Huang H."/>
            <person name="Mo K."/>
            <person name="Hu Y."/>
        </authorList>
    </citation>
    <scope>NUCLEOTIDE SEQUENCE</scope>
    <source>
        <strain evidence="2">HB182678</strain>
    </source>
</reference>
<dbReference type="RefSeq" id="WP_193184085.1">
    <property type="nucleotide sequence ID" value="NZ_JACVXA010000046.1"/>
</dbReference>
<gene>
    <name evidence="2" type="ORF">ICN82_14555</name>
</gene>
<dbReference type="SMART" id="SM00460">
    <property type="entry name" value="TGc"/>
    <property type="match status" value="1"/>
</dbReference>
<dbReference type="SUPFAM" id="SSF54001">
    <property type="entry name" value="Cysteine proteinases"/>
    <property type="match status" value="1"/>
</dbReference>
<dbReference type="InterPro" id="IPR013589">
    <property type="entry name" value="Bac_transglu_N"/>
</dbReference>
<dbReference type="Pfam" id="PF01841">
    <property type="entry name" value="Transglut_core"/>
    <property type="match status" value="1"/>
</dbReference>
<feature type="domain" description="Transglutaminase-like" evidence="1">
    <location>
        <begin position="161"/>
        <end position="241"/>
    </location>
</feature>
<evidence type="ECO:0000313" key="3">
    <source>
        <dbReference type="Proteomes" id="UP000609121"/>
    </source>
</evidence>
<dbReference type="InterPro" id="IPR002931">
    <property type="entry name" value="Transglutaminase-like"/>
</dbReference>
<keyword evidence="3" id="KW-1185">Reference proteome</keyword>
<dbReference type="Gene3D" id="3.10.620.30">
    <property type="match status" value="1"/>
</dbReference>
<comment type="caution">
    <text evidence="2">The sequence shown here is derived from an EMBL/GenBank/DDBJ whole genome shotgun (WGS) entry which is preliminary data.</text>
</comment>
<dbReference type="Pfam" id="PF08379">
    <property type="entry name" value="Bact_transglu_N"/>
    <property type="match status" value="1"/>
</dbReference>
<sequence>MKLTVSHRIVTRFDPPRRRLLQSLRTYPTDCASQKVLSWDVRVAGAVAGAAFTDGAGDHTVTFSSPGEVSEVVLEITGEVQTFDTLGVLRDLKEKGSPVAYLTPTRLVRPDAAIHALASEAVATIAAEAGLDRAHALAQAVTGAITRDRDPAREPMTAAEALEAGKGGPSDYAHLMVAAAQSVGMPARFVYGYFKRSRAEFETVIEAEDQIGATLAGHWPAHAWAEIWVEGMGWVGFDAMEECCPDEAYIRLCSGRDGADAMPVRAVAQGMGSEAHAVALDVAGTDQ</sequence>
<name>A0A8J7CW17_9RHOB</name>
<dbReference type="InterPro" id="IPR038765">
    <property type="entry name" value="Papain-like_cys_pep_sf"/>
</dbReference>
<organism evidence="2 3">
    <name type="scientific">Mangrovicoccus algicola</name>
    <dbReference type="NCBI Taxonomy" id="2771008"/>
    <lineage>
        <taxon>Bacteria</taxon>
        <taxon>Pseudomonadati</taxon>
        <taxon>Pseudomonadota</taxon>
        <taxon>Alphaproteobacteria</taxon>
        <taxon>Rhodobacterales</taxon>
        <taxon>Paracoccaceae</taxon>
        <taxon>Mangrovicoccus</taxon>
    </lineage>
</organism>
<proteinExistence type="predicted"/>
<dbReference type="PANTHER" id="PTHR33490">
    <property type="entry name" value="BLR5614 PROTEIN-RELATED"/>
    <property type="match status" value="1"/>
</dbReference>
<dbReference type="PANTHER" id="PTHR33490:SF6">
    <property type="entry name" value="SLL1049 PROTEIN"/>
    <property type="match status" value="1"/>
</dbReference>
<evidence type="ECO:0000313" key="2">
    <source>
        <dbReference type="EMBL" id="MBE3639419.1"/>
    </source>
</evidence>
<dbReference type="EMBL" id="JACVXA010000046">
    <property type="protein sequence ID" value="MBE3639419.1"/>
    <property type="molecule type" value="Genomic_DNA"/>
</dbReference>